<protein>
    <submittedName>
        <fullName evidence="2">Uncharacterized protein</fullName>
    </submittedName>
</protein>
<sequence length="216" mass="24574">MLVFFELSVASAELQNRFLHLYFTQEETLHKSTSSSSVSPSFPEDPVLEATSTRKKPPKFLPISSTPQPERRQPPQRRHSIEKETPTNVRQFLPPSRQSSRSLCVLGQAMHCYFVEQDGEQDKLTCNHRRRSRRAGSGRAPLVPRITSIWPRTPFRPLFSTIQTASLLSSHPFEAAMFGVAGAMYYLCERAFTSRWKSSKVGLFLLGLGLFHSLYL</sequence>
<dbReference type="EMBL" id="JASSZA010000014">
    <property type="protein sequence ID" value="KAK2094734.1"/>
    <property type="molecule type" value="Genomic_DNA"/>
</dbReference>
<comment type="caution">
    <text evidence="2">The sequence shown here is derived from an EMBL/GenBank/DDBJ whole genome shotgun (WGS) entry which is preliminary data.</text>
</comment>
<gene>
    <name evidence="2" type="ORF">P7K49_028472</name>
</gene>
<dbReference type="PANTHER" id="PTHR21345:SF8">
    <property type="entry name" value="PROTEIN SPIRE HOMOLOG 1"/>
    <property type="match status" value="1"/>
</dbReference>
<feature type="compositionally biased region" description="Polar residues" evidence="1">
    <location>
        <begin position="86"/>
        <end position="95"/>
    </location>
</feature>
<reference evidence="2 3" key="1">
    <citation type="submission" date="2023-05" db="EMBL/GenBank/DDBJ databases">
        <title>B98-5 Cell Line De Novo Hybrid Assembly: An Optical Mapping Approach.</title>
        <authorList>
            <person name="Kananen K."/>
            <person name="Auerbach J.A."/>
            <person name="Kautto E."/>
            <person name="Blachly J.S."/>
        </authorList>
    </citation>
    <scope>NUCLEOTIDE SEQUENCE [LARGE SCALE GENOMIC DNA]</scope>
    <source>
        <strain evidence="2">B95-8</strain>
        <tissue evidence="2">Cell line</tissue>
    </source>
</reference>
<keyword evidence="3" id="KW-1185">Reference proteome</keyword>
<feature type="compositionally biased region" description="Low complexity" evidence="1">
    <location>
        <begin position="32"/>
        <end position="41"/>
    </location>
</feature>
<organism evidence="2 3">
    <name type="scientific">Saguinus oedipus</name>
    <name type="common">Cotton-top tamarin</name>
    <name type="synonym">Oedipomidas oedipus</name>
    <dbReference type="NCBI Taxonomy" id="9490"/>
    <lineage>
        <taxon>Eukaryota</taxon>
        <taxon>Metazoa</taxon>
        <taxon>Chordata</taxon>
        <taxon>Craniata</taxon>
        <taxon>Vertebrata</taxon>
        <taxon>Euteleostomi</taxon>
        <taxon>Mammalia</taxon>
        <taxon>Eutheria</taxon>
        <taxon>Euarchontoglires</taxon>
        <taxon>Primates</taxon>
        <taxon>Haplorrhini</taxon>
        <taxon>Platyrrhini</taxon>
        <taxon>Cebidae</taxon>
        <taxon>Callitrichinae</taxon>
        <taxon>Saguinus</taxon>
    </lineage>
</organism>
<feature type="region of interest" description="Disordered" evidence="1">
    <location>
        <begin position="32"/>
        <end position="95"/>
    </location>
</feature>
<evidence type="ECO:0000313" key="3">
    <source>
        <dbReference type="Proteomes" id="UP001266305"/>
    </source>
</evidence>
<evidence type="ECO:0000256" key="1">
    <source>
        <dbReference type="SAM" id="MobiDB-lite"/>
    </source>
</evidence>
<feature type="compositionally biased region" description="Basic and acidic residues" evidence="1">
    <location>
        <begin position="69"/>
        <end position="85"/>
    </location>
</feature>
<proteinExistence type="predicted"/>
<name>A0ABQ9UD40_SAGOE</name>
<dbReference type="Proteomes" id="UP001266305">
    <property type="component" value="Unassembled WGS sequence"/>
</dbReference>
<dbReference type="PANTHER" id="PTHR21345">
    <property type="entry name" value="SPIRE"/>
    <property type="match status" value="1"/>
</dbReference>
<evidence type="ECO:0000313" key="2">
    <source>
        <dbReference type="EMBL" id="KAK2094734.1"/>
    </source>
</evidence>
<accession>A0ABQ9UD40</accession>
<dbReference type="InterPro" id="IPR029901">
    <property type="entry name" value="Spire"/>
</dbReference>